<dbReference type="RefSeq" id="XP_016645684.1">
    <property type="nucleotide sequence ID" value="XM_016784568.1"/>
</dbReference>
<dbReference type="VEuPathDB" id="FungiDB:SAPIO_CDS1255"/>
<dbReference type="EMBL" id="JOWA01000055">
    <property type="protein sequence ID" value="KEZ45885.1"/>
    <property type="molecule type" value="Genomic_DNA"/>
</dbReference>
<feature type="transmembrane region" description="Helical" evidence="1">
    <location>
        <begin position="171"/>
        <end position="189"/>
    </location>
</feature>
<reference evidence="2 3" key="1">
    <citation type="journal article" date="2014" name="Genome Announc.">
        <title>Draft genome sequence of the pathogenic fungus Scedosporium apiospermum.</title>
        <authorList>
            <person name="Vandeputte P."/>
            <person name="Ghamrawi S."/>
            <person name="Rechenmann M."/>
            <person name="Iltis A."/>
            <person name="Giraud S."/>
            <person name="Fleury M."/>
            <person name="Thornton C."/>
            <person name="Delhaes L."/>
            <person name="Meyer W."/>
            <person name="Papon N."/>
            <person name="Bouchara J.P."/>
        </authorList>
    </citation>
    <scope>NUCLEOTIDE SEQUENCE [LARGE SCALE GENOMIC DNA]</scope>
    <source>
        <strain evidence="2 3">IHEM 14462</strain>
    </source>
</reference>
<name>A0A084GEX3_PSEDA</name>
<dbReference type="OrthoDB" id="3556237at2759"/>
<protein>
    <submittedName>
        <fullName evidence="2">Uncharacterized protein</fullName>
    </submittedName>
</protein>
<feature type="transmembrane region" description="Helical" evidence="1">
    <location>
        <begin position="129"/>
        <end position="150"/>
    </location>
</feature>
<evidence type="ECO:0000313" key="2">
    <source>
        <dbReference type="EMBL" id="KEZ45885.1"/>
    </source>
</evidence>
<sequence length="245" mass="27003">MNADHDFLQKMLGEQCYNASEPFIPDSYRIGLSGACRIEKEATACENRLLKVNWVTLFEADVIAANATGNQAAILDQCIEGLHEEGVDHAFTSRLAAAIFALLIISIFLNVGALAVAAWTGSGFIKPVFIIELVDEMILVTCIGIFIGIINHEVGRYIPDTLRLRDVDDKQILGVGFWMLVAMFATRAVSHPLLFITTLVVALIVVIVPILLLLACCCGGDRREEVVIDIRHRINGMYGAEEWEK</sequence>
<comment type="caution">
    <text evidence="2">The sequence shown here is derived from an EMBL/GenBank/DDBJ whole genome shotgun (WGS) entry which is preliminary data.</text>
</comment>
<dbReference type="GeneID" id="27720327"/>
<keyword evidence="1" id="KW-0812">Transmembrane</keyword>
<evidence type="ECO:0000256" key="1">
    <source>
        <dbReference type="SAM" id="Phobius"/>
    </source>
</evidence>
<keyword evidence="3" id="KW-1185">Reference proteome</keyword>
<keyword evidence="1" id="KW-0472">Membrane</keyword>
<dbReference type="KEGG" id="sapo:SAPIO_CDS1255"/>
<feature type="transmembrane region" description="Helical" evidence="1">
    <location>
        <begin position="95"/>
        <end position="117"/>
    </location>
</feature>
<dbReference type="AlphaFoldDB" id="A0A084GEX3"/>
<feature type="transmembrane region" description="Helical" evidence="1">
    <location>
        <begin position="195"/>
        <end position="215"/>
    </location>
</feature>
<keyword evidence="1" id="KW-1133">Transmembrane helix</keyword>
<evidence type="ECO:0000313" key="3">
    <source>
        <dbReference type="Proteomes" id="UP000028545"/>
    </source>
</evidence>
<organism evidence="2 3">
    <name type="scientific">Pseudallescheria apiosperma</name>
    <name type="common">Scedosporium apiospermum</name>
    <dbReference type="NCBI Taxonomy" id="563466"/>
    <lineage>
        <taxon>Eukaryota</taxon>
        <taxon>Fungi</taxon>
        <taxon>Dikarya</taxon>
        <taxon>Ascomycota</taxon>
        <taxon>Pezizomycotina</taxon>
        <taxon>Sordariomycetes</taxon>
        <taxon>Hypocreomycetidae</taxon>
        <taxon>Microascales</taxon>
        <taxon>Microascaceae</taxon>
        <taxon>Scedosporium</taxon>
    </lineage>
</organism>
<dbReference type="Proteomes" id="UP000028545">
    <property type="component" value="Unassembled WGS sequence"/>
</dbReference>
<accession>A0A084GEX3</accession>
<dbReference type="OMA" id="ADIIPDW"/>
<dbReference type="HOGENOM" id="CLU_072106_0_0_1"/>
<gene>
    <name evidence="2" type="ORF">SAPIO_CDS1255</name>
</gene>
<proteinExistence type="predicted"/>